<evidence type="ECO:0000256" key="4">
    <source>
        <dbReference type="ARBA" id="ARBA00022723"/>
    </source>
</evidence>
<evidence type="ECO:0000256" key="9">
    <source>
        <dbReference type="ARBA" id="ARBA00023118"/>
    </source>
</evidence>
<evidence type="ECO:0000256" key="11">
    <source>
        <dbReference type="SAM" id="Coils"/>
    </source>
</evidence>
<comment type="similarity">
    <text evidence="1">In the N-terminal section; belongs to the CRISPR-associated nuclease Cas3-HD family.</text>
</comment>
<dbReference type="Gene3D" id="3.40.50.300">
    <property type="entry name" value="P-loop containing nucleotide triphosphate hydrolases"/>
    <property type="match status" value="2"/>
</dbReference>
<keyword evidence="11" id="KW-0175">Coiled coil</keyword>
<dbReference type="AlphaFoldDB" id="A0A1G7T560"/>
<keyword evidence="7 14" id="KW-0347">Helicase</keyword>
<keyword evidence="4" id="KW-0479">Metal-binding</keyword>
<dbReference type="InterPro" id="IPR001650">
    <property type="entry name" value="Helicase_C-like"/>
</dbReference>
<dbReference type="InterPro" id="IPR014001">
    <property type="entry name" value="Helicase_ATP-bd"/>
</dbReference>
<gene>
    <name evidence="14" type="ORF">SAMN04244560_02115</name>
</gene>
<evidence type="ECO:0000256" key="5">
    <source>
        <dbReference type="ARBA" id="ARBA00022741"/>
    </source>
</evidence>
<dbReference type="PANTHER" id="PTHR47959">
    <property type="entry name" value="ATP-DEPENDENT RNA HELICASE RHLE-RELATED"/>
    <property type="match status" value="1"/>
</dbReference>
<sequence length="777" mass="90178">MKIESYKDIELYAKRFKSDKGNEYQTIYQHTVDLLNNMEKLFEEYKEEIEEGCKRLQIDCEKLKYLLRLAIIYHDLGKANSKFQQKIREKTRAHEVPQVKGLPKEVPHNFISIAFVDLEDEIEKGNIACEDFENLLFAIAFSHDRDFDVNYQYFEKYICEDVSKYIENQTLKPLLELLPSVPDRYKMVESSNYTYRIINQLRELMLKDSYDLSDKKVVFRIFLKGLLHRLDHSSSAGISAEEAKINNFPEKVEVYFKSKGSFTGFKDFQEKAIKLSEKNVVLFAPTGSGKTEFGLNWAFKSKLIYTLPIRVSINAMYERLAKVFGDDKVGILHSDSMIYLLEKHMDLERENQELEALFDSVDLAKNLSLPIIVTTGDQIFTSALKWPGFEKIYSLFLYSKIIIDEPQSYSPESLAIIIKTLEEIVNLNGKFCLMSATINPLILKYLGDYAEYVQAYSDEELKKRYSHIISIKELSILDCIDEIVEHAKQKNVLVICNTVKRSQEVYQAIKENLKSFEEISVILLHSRFLEGQKRQKEEIVISNQRKNGIIISTQLVEASLDIDYDILFTELASADSLLQRMGRIYRKRPYNEWRPNVIILTKDPRGIGKVYQKEIVDRTEAVLKKFDGNKITEYDKKELNEYVYDIDALSSTNFISKFKKAYELLELGFRADRKIEAQKIFRDVVTISGIPREIFDKNIGEINDALKKINSRSLKSIEKLKLISSIRKYTVTVPAYFFAKGGASCYDKDLGIYILDCEYDDQLGLIPPKGLEQSDIW</sequence>
<dbReference type="InterPro" id="IPR050079">
    <property type="entry name" value="DEAD_box_RNA_helicase"/>
</dbReference>
<dbReference type="GO" id="GO:0016787">
    <property type="term" value="F:hydrolase activity"/>
    <property type="evidence" value="ECO:0007669"/>
    <property type="project" value="UniProtKB-KW"/>
</dbReference>
<dbReference type="InterPro" id="IPR006483">
    <property type="entry name" value="CRISPR-assoc_Cas3_HD"/>
</dbReference>
<accession>A0A1G7T560</accession>
<dbReference type="Pfam" id="PF22590">
    <property type="entry name" value="Cas3-like_C_2"/>
    <property type="match status" value="1"/>
</dbReference>
<dbReference type="EMBL" id="FNBS01000060">
    <property type="protein sequence ID" value="SDG30415.1"/>
    <property type="molecule type" value="Genomic_DNA"/>
</dbReference>
<evidence type="ECO:0000256" key="10">
    <source>
        <dbReference type="ARBA" id="ARBA00038437"/>
    </source>
</evidence>
<dbReference type="PROSITE" id="PS51192">
    <property type="entry name" value="HELICASE_ATP_BIND_1"/>
    <property type="match status" value="1"/>
</dbReference>
<keyword evidence="8" id="KW-0067">ATP-binding</keyword>
<dbReference type="GO" id="GO:0046872">
    <property type="term" value="F:metal ion binding"/>
    <property type="evidence" value="ECO:0007669"/>
    <property type="project" value="UniProtKB-KW"/>
</dbReference>
<dbReference type="Pfam" id="PF18019">
    <property type="entry name" value="Cas3_HD"/>
    <property type="match status" value="1"/>
</dbReference>
<keyword evidence="14" id="KW-0255">Endonuclease</keyword>
<dbReference type="GO" id="GO:0051607">
    <property type="term" value="P:defense response to virus"/>
    <property type="evidence" value="ECO:0007669"/>
    <property type="project" value="UniProtKB-KW"/>
</dbReference>
<evidence type="ECO:0000313" key="15">
    <source>
        <dbReference type="Proteomes" id="UP000183404"/>
    </source>
</evidence>
<comment type="similarity">
    <text evidence="2">In the central section; belongs to the CRISPR-associated helicase Cas3 family.</text>
</comment>
<organism evidence="14 15">
    <name type="scientific">Thermoanaerobacter thermohydrosulfuricus</name>
    <name type="common">Clostridium thermohydrosulfuricum</name>
    <dbReference type="NCBI Taxonomy" id="1516"/>
    <lineage>
        <taxon>Bacteria</taxon>
        <taxon>Bacillati</taxon>
        <taxon>Bacillota</taxon>
        <taxon>Clostridia</taxon>
        <taxon>Thermoanaerobacterales</taxon>
        <taxon>Thermoanaerobacteraceae</taxon>
        <taxon>Thermoanaerobacter</taxon>
    </lineage>
</organism>
<name>A0A1G7T560_THETY</name>
<dbReference type="SMART" id="SM00490">
    <property type="entry name" value="HELICc"/>
    <property type="match status" value="1"/>
</dbReference>
<protein>
    <submittedName>
        <fullName evidence="14">CRISPR-associated endonuclease/helicase Cas3</fullName>
    </submittedName>
</protein>
<feature type="coiled-coil region" evidence="11">
    <location>
        <begin position="28"/>
        <end position="55"/>
    </location>
</feature>
<dbReference type="PROSITE" id="PS51643">
    <property type="entry name" value="HD_CAS3"/>
    <property type="match status" value="1"/>
</dbReference>
<evidence type="ECO:0000256" key="7">
    <source>
        <dbReference type="ARBA" id="ARBA00022806"/>
    </source>
</evidence>
<dbReference type="Gene3D" id="1.10.3210.30">
    <property type="match status" value="1"/>
</dbReference>
<feature type="domain" description="Helicase ATP-binding" evidence="12">
    <location>
        <begin position="271"/>
        <end position="456"/>
    </location>
</feature>
<dbReference type="CDD" id="cd09641">
    <property type="entry name" value="Cas3''_I"/>
    <property type="match status" value="1"/>
</dbReference>
<keyword evidence="6" id="KW-0378">Hydrolase</keyword>
<reference evidence="14 15" key="1">
    <citation type="submission" date="2016-10" db="EMBL/GenBank/DDBJ databases">
        <authorList>
            <person name="de Groot N.N."/>
        </authorList>
    </citation>
    <scope>NUCLEOTIDE SEQUENCE [LARGE SCALE GENOMIC DNA]</scope>
    <source>
        <strain evidence="14 15">DSM 569</strain>
    </source>
</reference>
<dbReference type="Pfam" id="PF00270">
    <property type="entry name" value="DEAD"/>
    <property type="match status" value="1"/>
</dbReference>
<proteinExistence type="inferred from homology"/>
<dbReference type="GO" id="GO:0003724">
    <property type="term" value="F:RNA helicase activity"/>
    <property type="evidence" value="ECO:0007669"/>
    <property type="project" value="TreeGrafter"/>
</dbReference>
<comment type="similarity">
    <text evidence="10">Belongs to the DEAD box helicase family.</text>
</comment>
<evidence type="ECO:0000259" key="12">
    <source>
        <dbReference type="PROSITE" id="PS51192"/>
    </source>
</evidence>
<keyword evidence="3" id="KW-0540">Nuclease</keyword>
<dbReference type="GO" id="GO:0005524">
    <property type="term" value="F:ATP binding"/>
    <property type="evidence" value="ECO:0007669"/>
    <property type="project" value="UniProtKB-KW"/>
</dbReference>
<feature type="domain" description="HD Cas3-type" evidence="13">
    <location>
        <begin position="20"/>
        <end position="233"/>
    </location>
</feature>
<evidence type="ECO:0000313" key="14">
    <source>
        <dbReference type="EMBL" id="SDG30415.1"/>
    </source>
</evidence>
<dbReference type="InterPro" id="IPR006474">
    <property type="entry name" value="Helicase_Cas3_CRISPR-ass_core"/>
</dbReference>
<dbReference type="RefSeq" id="WP_074592758.1">
    <property type="nucleotide sequence ID" value="NZ_FNBS01000060.1"/>
</dbReference>
<dbReference type="GO" id="GO:0005829">
    <property type="term" value="C:cytosol"/>
    <property type="evidence" value="ECO:0007669"/>
    <property type="project" value="TreeGrafter"/>
</dbReference>
<dbReference type="GO" id="GO:0003676">
    <property type="term" value="F:nucleic acid binding"/>
    <property type="evidence" value="ECO:0007669"/>
    <property type="project" value="InterPro"/>
</dbReference>
<dbReference type="Proteomes" id="UP000183404">
    <property type="component" value="Unassembled WGS sequence"/>
</dbReference>
<keyword evidence="5" id="KW-0547">Nucleotide-binding</keyword>
<evidence type="ECO:0000256" key="2">
    <source>
        <dbReference type="ARBA" id="ARBA00009046"/>
    </source>
</evidence>
<dbReference type="InterPro" id="IPR054712">
    <property type="entry name" value="Cas3-like_dom"/>
</dbReference>
<evidence type="ECO:0000256" key="3">
    <source>
        <dbReference type="ARBA" id="ARBA00022722"/>
    </source>
</evidence>
<dbReference type="PANTHER" id="PTHR47959:SF16">
    <property type="entry name" value="CRISPR-ASSOCIATED NUCLEASE_HELICASE CAS3-RELATED"/>
    <property type="match status" value="1"/>
</dbReference>
<dbReference type="InterPro" id="IPR027417">
    <property type="entry name" value="P-loop_NTPase"/>
</dbReference>
<feature type="coiled-coil region" evidence="11">
    <location>
        <begin position="337"/>
        <end position="367"/>
    </location>
</feature>
<keyword evidence="9" id="KW-0051">Antiviral defense</keyword>
<dbReference type="InterPro" id="IPR038257">
    <property type="entry name" value="CRISPR-assoc_Cas3_HD_sf"/>
</dbReference>
<evidence type="ECO:0000256" key="8">
    <source>
        <dbReference type="ARBA" id="ARBA00022840"/>
    </source>
</evidence>
<dbReference type="InterPro" id="IPR011545">
    <property type="entry name" value="DEAD/DEAH_box_helicase_dom"/>
</dbReference>
<dbReference type="SUPFAM" id="SSF52540">
    <property type="entry name" value="P-loop containing nucleoside triphosphate hydrolases"/>
    <property type="match status" value="1"/>
</dbReference>
<evidence type="ECO:0000256" key="1">
    <source>
        <dbReference type="ARBA" id="ARBA00006847"/>
    </source>
</evidence>
<evidence type="ECO:0000259" key="13">
    <source>
        <dbReference type="PROSITE" id="PS51643"/>
    </source>
</evidence>
<evidence type="ECO:0000256" key="6">
    <source>
        <dbReference type="ARBA" id="ARBA00022801"/>
    </source>
</evidence>
<dbReference type="SMART" id="SM00487">
    <property type="entry name" value="DEXDc"/>
    <property type="match status" value="1"/>
</dbReference>
<dbReference type="GO" id="GO:0004519">
    <property type="term" value="F:endonuclease activity"/>
    <property type="evidence" value="ECO:0007669"/>
    <property type="project" value="UniProtKB-KW"/>
</dbReference>
<dbReference type="NCBIfam" id="TIGR01587">
    <property type="entry name" value="cas3_core"/>
    <property type="match status" value="1"/>
</dbReference>
<dbReference type="NCBIfam" id="TIGR01596">
    <property type="entry name" value="cas3_HD"/>
    <property type="match status" value="1"/>
</dbReference>